<dbReference type="EC" id="2.4.1.257" evidence="5 16"/>
<comment type="subcellular location">
    <subcellularLocation>
        <location evidence="2 16">Endoplasmic reticulum membrane</location>
    </subcellularLocation>
</comment>
<evidence type="ECO:0000256" key="10">
    <source>
        <dbReference type="ARBA" id="ARBA00022692"/>
    </source>
</evidence>
<keyword evidence="10" id="KW-0812">Transmembrane</keyword>
<evidence type="ECO:0000313" key="20">
    <source>
        <dbReference type="Proteomes" id="UP000095085"/>
    </source>
</evidence>
<dbReference type="InterPro" id="IPR027054">
    <property type="entry name" value="ALG2"/>
</dbReference>
<dbReference type="STRING" id="984485.A0A1E4RQN2"/>
<evidence type="ECO:0000256" key="1">
    <source>
        <dbReference type="ARBA" id="ARBA00003142"/>
    </source>
</evidence>
<evidence type="ECO:0000256" key="12">
    <source>
        <dbReference type="ARBA" id="ARBA00022989"/>
    </source>
</evidence>
<comment type="pathway">
    <text evidence="3 16">Protein modification; protein glycosylation.</text>
</comment>
<dbReference type="PANTHER" id="PTHR45918">
    <property type="entry name" value="ALPHA-1,3/1,6-MANNOSYLTRANSFERASE ALG2"/>
    <property type="match status" value="1"/>
</dbReference>
<dbReference type="Proteomes" id="UP000095085">
    <property type="component" value="Unassembled WGS sequence"/>
</dbReference>
<dbReference type="InterPro" id="IPR028098">
    <property type="entry name" value="Glyco_trans_4-like_N"/>
</dbReference>
<comment type="function">
    <text evidence="1 16">Mannosylates Man(2)GlcNAc(2)-dolichol diphosphate and Man(1)GlcNAc(2)-dolichol diphosphate to form Man(3)GlcNAc(2)-dolichol diphosphate.</text>
</comment>
<evidence type="ECO:0000259" key="18">
    <source>
        <dbReference type="Pfam" id="PF13439"/>
    </source>
</evidence>
<sequence length="437" mass="49444">MSDLKQKGGKKIAFVHPDLGIGGAERLVVDAAVGLQELGNEVRVYTSHCDKTHCFEEVSSGILQVTVYGDFFPTQFLKKFHIFFAILRQFYLTLKLIFTGEINQYDYFIVDQLSFAVPLLSLFSNENCKILFYCHFPDQLLARKGGLIKSLYRVPFDLIEEWTTGGIFHKTFGRLNDIEPGVIYPCVDVGAASTLTEADHSSEVELKEFLKGSKFFLSINRFERTKNIALALKAFAKFKSQLPANEKPKLIIAGGFDSRVIENVEHLKELEDLANTLNLKHFTIRGKLIVMPPSTEVLFLPSIRTSIKNSLIRNAELLLYTPGFEHFGIVPVESMLYETPVLAVNHGGPLESVVNFDGTNIEDATGYNKTPKEELWAETMFEFYTRLNDATKAKLGSNGLERVKKIFLREQMSEAFYNNLIDGNINENKGFIYKPLF</sequence>
<dbReference type="EC" id="2.4.1.132" evidence="6 16"/>
<evidence type="ECO:0000256" key="14">
    <source>
        <dbReference type="ARBA" id="ARBA00045103"/>
    </source>
</evidence>
<dbReference type="UniPathway" id="UPA00378"/>
<keyword evidence="11 16" id="KW-0256">Endoplasmic reticulum</keyword>
<proteinExistence type="inferred from homology"/>
<dbReference type="PANTHER" id="PTHR45918:SF1">
    <property type="entry name" value="ALPHA-1,3_1,6-MANNOSYLTRANSFERASE ALG2"/>
    <property type="match status" value="1"/>
</dbReference>
<dbReference type="Gene3D" id="3.40.50.2000">
    <property type="entry name" value="Glycogen Phosphorylase B"/>
    <property type="match status" value="2"/>
</dbReference>
<name>A0A1E4RQN2_9ASCO</name>
<comment type="similarity">
    <text evidence="4 16">Belongs to the glycosyltransferase group 1 family.</text>
</comment>
<dbReference type="GeneID" id="30994477"/>
<evidence type="ECO:0000256" key="7">
    <source>
        <dbReference type="ARBA" id="ARBA00019218"/>
    </source>
</evidence>
<evidence type="ECO:0000256" key="13">
    <source>
        <dbReference type="ARBA" id="ARBA00023136"/>
    </source>
</evidence>
<evidence type="ECO:0000313" key="19">
    <source>
        <dbReference type="EMBL" id="ODV69375.1"/>
    </source>
</evidence>
<reference evidence="20" key="1">
    <citation type="submission" date="2016-05" db="EMBL/GenBank/DDBJ databases">
        <title>Comparative genomics of biotechnologically important yeasts.</title>
        <authorList>
            <consortium name="DOE Joint Genome Institute"/>
            <person name="Riley R."/>
            <person name="Haridas S."/>
            <person name="Wolfe K.H."/>
            <person name="Lopes M.R."/>
            <person name="Hittinger C.T."/>
            <person name="Goker M."/>
            <person name="Salamov A."/>
            <person name="Wisecaver J."/>
            <person name="Long T.M."/>
            <person name="Aerts A.L."/>
            <person name="Barry K."/>
            <person name="Choi C."/>
            <person name="Clum A."/>
            <person name="Coughlan A.Y."/>
            <person name="Deshpande S."/>
            <person name="Douglass A.P."/>
            <person name="Hanson S.J."/>
            <person name="Klenk H.-P."/>
            <person name="Labutti K."/>
            <person name="Lapidus A."/>
            <person name="Lindquist E."/>
            <person name="Lipzen A."/>
            <person name="Meier-Kolthoff J.P."/>
            <person name="Ohm R.A."/>
            <person name="Otillar R.P."/>
            <person name="Pangilinan J."/>
            <person name="Peng Y."/>
            <person name="Rokas A."/>
            <person name="Rosa C.A."/>
            <person name="Scheuner C."/>
            <person name="Sibirny A.A."/>
            <person name="Slot J.C."/>
            <person name="Stielow J.B."/>
            <person name="Sun H."/>
            <person name="Kurtzman C.P."/>
            <person name="Blackwell M."/>
            <person name="Grigoriev I.V."/>
            <person name="Jeffries T.W."/>
        </authorList>
    </citation>
    <scope>NUCLEOTIDE SEQUENCE [LARGE SCALE GENOMIC DNA]</scope>
    <source>
        <strain evidence="20">NRRL Y-1933</strain>
    </source>
</reference>
<evidence type="ECO:0000256" key="2">
    <source>
        <dbReference type="ARBA" id="ARBA00004586"/>
    </source>
</evidence>
<dbReference type="EMBL" id="KV454538">
    <property type="protein sequence ID" value="ODV69375.1"/>
    <property type="molecule type" value="Genomic_DNA"/>
</dbReference>
<evidence type="ECO:0000256" key="5">
    <source>
        <dbReference type="ARBA" id="ARBA00011969"/>
    </source>
</evidence>
<dbReference type="GO" id="GO:0102704">
    <property type="term" value="F:GDP-Man:Man(2)GlcNAc(2)-PP-Dol alpha-1,6-mannosyltransferase activity"/>
    <property type="evidence" value="ECO:0007669"/>
    <property type="project" value="UniProtKB-UniRule"/>
</dbReference>
<dbReference type="RefSeq" id="XP_020078442.1">
    <property type="nucleotide sequence ID" value="XM_020219927.1"/>
</dbReference>
<keyword evidence="12" id="KW-1133">Transmembrane helix</keyword>
<evidence type="ECO:0000256" key="15">
    <source>
        <dbReference type="ARBA" id="ARBA00045104"/>
    </source>
</evidence>
<keyword evidence="9 16" id="KW-0808">Transferase</keyword>
<comment type="catalytic activity">
    <reaction evidence="15 16">
        <text>an alpha-D-Man-(1-&gt;3)-beta-D-Man-(1-&gt;4)-beta-D-GlcNAc-(1-&gt;4)-alpha-D-GlcNAc-diphospho-di-trans,poly-cis-dolichol + GDP-alpha-D-mannose = an alpha-D-Man-(1-&gt;3)-[alpha-D-Man-(1-&gt;6)]-beta-D-Man-(1-&gt;4)-beta-D-GlcNAc-(1-&gt;4)-alpha-D-GlcNAc-diphospho-di-trans,poly-cis-dolichol + GDP + H(+)</text>
        <dbReference type="Rhea" id="RHEA:29519"/>
        <dbReference type="Rhea" id="RHEA-COMP:19513"/>
        <dbReference type="Rhea" id="RHEA-COMP:19515"/>
        <dbReference type="ChEBI" id="CHEBI:15378"/>
        <dbReference type="ChEBI" id="CHEBI:57527"/>
        <dbReference type="ChEBI" id="CHEBI:58189"/>
        <dbReference type="ChEBI" id="CHEBI:132510"/>
        <dbReference type="ChEBI" id="CHEBI:132511"/>
        <dbReference type="EC" id="2.4.1.257"/>
    </reaction>
    <physiologicalReaction direction="left-to-right" evidence="15 16">
        <dbReference type="Rhea" id="RHEA:29520"/>
    </physiologicalReaction>
</comment>
<accession>A0A1E4RQN2</accession>
<organism evidence="19 20">
    <name type="scientific">Hyphopichia burtonii NRRL Y-1933</name>
    <dbReference type="NCBI Taxonomy" id="984485"/>
    <lineage>
        <taxon>Eukaryota</taxon>
        <taxon>Fungi</taxon>
        <taxon>Dikarya</taxon>
        <taxon>Ascomycota</taxon>
        <taxon>Saccharomycotina</taxon>
        <taxon>Pichiomycetes</taxon>
        <taxon>Debaryomycetaceae</taxon>
        <taxon>Hyphopichia</taxon>
    </lineage>
</organism>
<evidence type="ECO:0000259" key="17">
    <source>
        <dbReference type="Pfam" id="PF00534"/>
    </source>
</evidence>
<evidence type="ECO:0000256" key="6">
    <source>
        <dbReference type="ARBA" id="ARBA00012649"/>
    </source>
</evidence>
<feature type="domain" description="Glycosyltransferase subfamily 4-like N-terminal" evidence="18">
    <location>
        <begin position="21"/>
        <end position="152"/>
    </location>
</feature>
<dbReference type="AlphaFoldDB" id="A0A1E4RQN2"/>
<evidence type="ECO:0000256" key="11">
    <source>
        <dbReference type="ARBA" id="ARBA00022824"/>
    </source>
</evidence>
<dbReference type="GO" id="GO:0033164">
    <property type="term" value="F:initiation-specific glycolipid 1,6-alpha-mannosyltransferase activity"/>
    <property type="evidence" value="ECO:0007669"/>
    <property type="project" value="EnsemblFungi"/>
</dbReference>
<dbReference type="GO" id="GO:0006488">
    <property type="term" value="P:dolichol-linked oligosaccharide biosynthetic process"/>
    <property type="evidence" value="ECO:0007669"/>
    <property type="project" value="EnsemblFungi"/>
</dbReference>
<feature type="domain" description="Glycosyl transferase family 1" evidence="17">
    <location>
        <begin position="211"/>
        <end position="357"/>
    </location>
</feature>
<evidence type="ECO:0000256" key="16">
    <source>
        <dbReference type="RuleBase" id="RU367136"/>
    </source>
</evidence>
<evidence type="ECO:0000256" key="9">
    <source>
        <dbReference type="ARBA" id="ARBA00022679"/>
    </source>
</evidence>
<evidence type="ECO:0000256" key="8">
    <source>
        <dbReference type="ARBA" id="ARBA00022676"/>
    </source>
</evidence>
<protein>
    <recommendedName>
        <fullName evidence="7 16">Alpha-1,3/1,6-mannosyltransferase ALG2</fullName>
        <ecNumber evidence="6 16">2.4.1.132</ecNumber>
        <ecNumber evidence="5 16">2.4.1.257</ecNumber>
    </recommendedName>
    <alternativeName>
        <fullName evidence="16">GDP-Man:Man(1)GlcNAc(2)-PP-Dol alpha-1,3-mannosyltransferase</fullName>
    </alternativeName>
</protein>
<comment type="catalytic activity">
    <reaction evidence="14 16">
        <text>a beta-D-Man-(1-&gt;4)-beta-D-GlcNAc-(1-&gt;4)-alpha-D-GlcNAc-diphospho-di-trans,poly-cis-dolichol + GDP-alpha-D-mannose = an alpha-D-Man-(1-&gt;3)-beta-D-Man-(1-&gt;4)-beta-D-GlcNAc-(1-&gt;4)-alpha-D-GlcNAc-diphospho-di-trans,poly-cis-dolichol + GDP + H(+)</text>
        <dbReference type="Rhea" id="RHEA:29515"/>
        <dbReference type="Rhea" id="RHEA-COMP:19511"/>
        <dbReference type="Rhea" id="RHEA-COMP:19513"/>
        <dbReference type="ChEBI" id="CHEBI:15378"/>
        <dbReference type="ChEBI" id="CHEBI:57527"/>
        <dbReference type="ChEBI" id="CHEBI:58189"/>
        <dbReference type="ChEBI" id="CHEBI:58472"/>
        <dbReference type="ChEBI" id="CHEBI:132510"/>
        <dbReference type="EC" id="2.4.1.132"/>
    </reaction>
    <physiologicalReaction direction="left-to-right" evidence="14 16">
        <dbReference type="Rhea" id="RHEA:29516"/>
    </physiologicalReaction>
</comment>
<keyword evidence="13" id="KW-0472">Membrane</keyword>
<dbReference type="OrthoDB" id="448893at2759"/>
<keyword evidence="8 16" id="KW-0328">Glycosyltransferase</keyword>
<dbReference type="InterPro" id="IPR001296">
    <property type="entry name" value="Glyco_trans_1"/>
</dbReference>
<keyword evidence="20" id="KW-1185">Reference proteome</keyword>
<dbReference type="Pfam" id="PF00534">
    <property type="entry name" value="Glycos_transf_1"/>
    <property type="match status" value="1"/>
</dbReference>
<dbReference type="CDD" id="cd03805">
    <property type="entry name" value="GT4_ALG2-like"/>
    <property type="match status" value="1"/>
</dbReference>
<evidence type="ECO:0000256" key="3">
    <source>
        <dbReference type="ARBA" id="ARBA00004922"/>
    </source>
</evidence>
<dbReference type="Pfam" id="PF13439">
    <property type="entry name" value="Glyco_transf_4"/>
    <property type="match status" value="1"/>
</dbReference>
<evidence type="ECO:0000256" key="4">
    <source>
        <dbReference type="ARBA" id="ARBA00006122"/>
    </source>
</evidence>
<gene>
    <name evidence="19" type="ORF">HYPBUDRAFT_145793</name>
</gene>
<dbReference type="GO" id="GO:0005789">
    <property type="term" value="C:endoplasmic reticulum membrane"/>
    <property type="evidence" value="ECO:0007669"/>
    <property type="project" value="UniProtKB-SubCell"/>
</dbReference>
<dbReference type="SUPFAM" id="SSF53756">
    <property type="entry name" value="UDP-Glycosyltransferase/glycogen phosphorylase"/>
    <property type="match status" value="1"/>
</dbReference>
<dbReference type="GO" id="GO:0004378">
    <property type="term" value="F:GDP-Man:Man(1)GlcNAc(2)-PP-Dol alpha-1,3-mannosyltransferase activity"/>
    <property type="evidence" value="ECO:0007669"/>
    <property type="project" value="UniProtKB-UniRule"/>
</dbReference>